<feature type="transmembrane region" description="Helical" evidence="1">
    <location>
        <begin position="37"/>
        <end position="56"/>
    </location>
</feature>
<dbReference type="RefSeq" id="WP_189453227.1">
    <property type="nucleotide sequence ID" value="NZ_BMYD01000001.1"/>
</dbReference>
<keyword evidence="1" id="KW-0812">Transmembrane</keyword>
<reference evidence="2" key="2">
    <citation type="submission" date="2020-09" db="EMBL/GenBank/DDBJ databases">
        <authorList>
            <person name="Sun Q."/>
            <person name="Kim S."/>
        </authorList>
    </citation>
    <scope>NUCLEOTIDE SEQUENCE</scope>
    <source>
        <strain evidence="2">KCTC 23077</strain>
    </source>
</reference>
<proteinExistence type="predicted"/>
<gene>
    <name evidence="2" type="ORF">GCM10007067_06310</name>
</gene>
<feature type="transmembrane region" description="Helical" evidence="1">
    <location>
        <begin position="95"/>
        <end position="113"/>
    </location>
</feature>
<comment type="caution">
    <text evidence="2">The sequence shown here is derived from an EMBL/GenBank/DDBJ whole genome shotgun (WGS) entry which is preliminary data.</text>
</comment>
<accession>A0A918W653</accession>
<dbReference type="EMBL" id="BMYD01000001">
    <property type="protein sequence ID" value="GHA72535.1"/>
    <property type="molecule type" value="Genomic_DNA"/>
</dbReference>
<feature type="transmembrane region" description="Helical" evidence="1">
    <location>
        <begin position="6"/>
        <end position="25"/>
    </location>
</feature>
<name>A0A918W653_9GAMM</name>
<feature type="transmembrane region" description="Helical" evidence="1">
    <location>
        <begin position="62"/>
        <end position="83"/>
    </location>
</feature>
<keyword evidence="1" id="KW-0472">Membrane</keyword>
<dbReference type="AlphaFoldDB" id="A0A918W653"/>
<dbReference type="Proteomes" id="UP000646426">
    <property type="component" value="Unassembled WGS sequence"/>
</dbReference>
<evidence type="ECO:0000313" key="2">
    <source>
        <dbReference type="EMBL" id="GHA72535.1"/>
    </source>
</evidence>
<sequence>MLQVAVALYALAALGGLAMAGIRFVRHRNPPSWLAMAHGLLASAGLTLQLYASLVAGAPGSALLSALLFLLAAAVGVWLNLRYHEADTPLSKRTVLAHGAVAIVAFALLLFAAF</sequence>
<keyword evidence="1" id="KW-1133">Transmembrane helix</keyword>
<evidence type="ECO:0000256" key="1">
    <source>
        <dbReference type="SAM" id="Phobius"/>
    </source>
</evidence>
<organism evidence="2 3">
    <name type="scientific">Cognatilysobacter bugurensis</name>
    <dbReference type="NCBI Taxonomy" id="543356"/>
    <lineage>
        <taxon>Bacteria</taxon>
        <taxon>Pseudomonadati</taxon>
        <taxon>Pseudomonadota</taxon>
        <taxon>Gammaproteobacteria</taxon>
        <taxon>Lysobacterales</taxon>
        <taxon>Lysobacteraceae</taxon>
        <taxon>Cognatilysobacter</taxon>
    </lineage>
</organism>
<evidence type="ECO:0000313" key="3">
    <source>
        <dbReference type="Proteomes" id="UP000646426"/>
    </source>
</evidence>
<keyword evidence="3" id="KW-1185">Reference proteome</keyword>
<reference evidence="2" key="1">
    <citation type="journal article" date="2014" name="Int. J. Syst. Evol. Microbiol.">
        <title>Complete genome sequence of Corynebacterium casei LMG S-19264T (=DSM 44701T), isolated from a smear-ripened cheese.</title>
        <authorList>
            <consortium name="US DOE Joint Genome Institute (JGI-PGF)"/>
            <person name="Walter F."/>
            <person name="Albersmeier A."/>
            <person name="Kalinowski J."/>
            <person name="Ruckert C."/>
        </authorList>
    </citation>
    <scope>NUCLEOTIDE SEQUENCE</scope>
    <source>
        <strain evidence="2">KCTC 23077</strain>
    </source>
</reference>
<protein>
    <submittedName>
        <fullName evidence="2">Uncharacterized protein</fullName>
    </submittedName>
</protein>